<dbReference type="AlphaFoldDB" id="A0A9X0CYR5"/>
<sequence length="125" mass="14051">MTDSTRKHIRRRLESELGDSVDIFQNDKGKLVMVPESMEENDTALCLQKLAVGLNQRVVLPASIKPHVFNNLAWDNIDRLEETLTGNGTSHRVNGIAVQAKVYAPDLPRGELPRVEKTKAENPRH</sequence>
<evidence type="ECO:0000313" key="1">
    <source>
        <dbReference type="EMBL" id="KAJ7380877.1"/>
    </source>
</evidence>
<proteinExistence type="predicted"/>
<dbReference type="Proteomes" id="UP001163046">
    <property type="component" value="Unassembled WGS sequence"/>
</dbReference>
<organism evidence="1 2">
    <name type="scientific">Desmophyllum pertusum</name>
    <dbReference type="NCBI Taxonomy" id="174260"/>
    <lineage>
        <taxon>Eukaryota</taxon>
        <taxon>Metazoa</taxon>
        <taxon>Cnidaria</taxon>
        <taxon>Anthozoa</taxon>
        <taxon>Hexacorallia</taxon>
        <taxon>Scleractinia</taxon>
        <taxon>Caryophylliina</taxon>
        <taxon>Caryophylliidae</taxon>
        <taxon>Desmophyllum</taxon>
    </lineage>
</organism>
<dbReference type="PANTHER" id="PTHR46704">
    <property type="entry name" value="CXC DOMAIN-CONTAINING PROTEIN-RELATED"/>
    <property type="match status" value="1"/>
</dbReference>
<protein>
    <submittedName>
        <fullName evidence="1">Uncharacterized protein</fullName>
    </submittedName>
</protein>
<dbReference type="EMBL" id="MU826351">
    <property type="protein sequence ID" value="KAJ7380877.1"/>
    <property type="molecule type" value="Genomic_DNA"/>
</dbReference>
<accession>A0A9X0CYR5</accession>
<reference evidence="1" key="1">
    <citation type="submission" date="2023-01" db="EMBL/GenBank/DDBJ databases">
        <title>Genome assembly of the deep-sea coral Lophelia pertusa.</title>
        <authorList>
            <person name="Herrera S."/>
            <person name="Cordes E."/>
        </authorList>
    </citation>
    <scope>NUCLEOTIDE SEQUENCE</scope>
    <source>
        <strain evidence="1">USNM1676648</strain>
        <tissue evidence="1">Polyp</tissue>
    </source>
</reference>
<evidence type="ECO:0000313" key="2">
    <source>
        <dbReference type="Proteomes" id="UP001163046"/>
    </source>
</evidence>
<keyword evidence="2" id="KW-1185">Reference proteome</keyword>
<comment type="caution">
    <text evidence="1">The sequence shown here is derived from an EMBL/GenBank/DDBJ whole genome shotgun (WGS) entry which is preliminary data.</text>
</comment>
<gene>
    <name evidence="1" type="ORF">OS493_004460</name>
</gene>
<dbReference type="PANTHER" id="PTHR46704:SF9">
    <property type="entry name" value="BHLH DOMAIN-CONTAINING PROTEIN"/>
    <property type="match status" value="1"/>
</dbReference>
<name>A0A9X0CYR5_9CNID</name>
<dbReference type="OrthoDB" id="5987090at2759"/>